<reference evidence="2 3" key="1">
    <citation type="submission" date="2016-10" db="EMBL/GenBank/DDBJ databases">
        <title>Complete Genome Sequence of Flavobacterium sp. PK15.</title>
        <authorList>
            <person name="Ekwe A."/>
            <person name="Kim S.B."/>
        </authorList>
    </citation>
    <scope>NUCLEOTIDE SEQUENCE [LARGE SCALE GENOMIC DNA]</scope>
    <source>
        <strain evidence="2 3">PK15</strain>
    </source>
</reference>
<protein>
    <submittedName>
        <fullName evidence="2">Uncharacterized protein</fullName>
    </submittedName>
</protein>
<dbReference type="OrthoDB" id="1371022at2"/>
<keyword evidence="1" id="KW-0812">Transmembrane</keyword>
<keyword evidence="1" id="KW-0472">Membrane</keyword>
<gene>
    <name evidence="2" type="ORF">BIW12_13900</name>
</gene>
<evidence type="ECO:0000313" key="2">
    <source>
        <dbReference type="EMBL" id="APA00427.1"/>
    </source>
</evidence>
<dbReference type="AlphaFoldDB" id="A0A1D9PCX6"/>
<dbReference type="RefSeq" id="WP_071185664.1">
    <property type="nucleotide sequence ID" value="NZ_CP017774.1"/>
</dbReference>
<dbReference type="Proteomes" id="UP000178198">
    <property type="component" value="Chromosome"/>
</dbReference>
<evidence type="ECO:0000256" key="1">
    <source>
        <dbReference type="SAM" id="Phobius"/>
    </source>
</evidence>
<organism evidence="2 3">
    <name type="scientific">Flavobacterium commune</name>
    <dbReference type="NCBI Taxonomy" id="1306519"/>
    <lineage>
        <taxon>Bacteria</taxon>
        <taxon>Pseudomonadati</taxon>
        <taxon>Bacteroidota</taxon>
        <taxon>Flavobacteriia</taxon>
        <taxon>Flavobacteriales</taxon>
        <taxon>Flavobacteriaceae</taxon>
        <taxon>Flavobacterium</taxon>
    </lineage>
</organism>
<dbReference type="STRING" id="1306519.BIW12_13900"/>
<sequence length="155" mass="18728">MQSKLNINEFREKLKSSIEIGHPQLKINTPFNLFFFDSSKSFYGRYDDKTFYLTLNYRITHSSYLIKGNYKFVNKKLQIQYEIFPKFKYQKYFLLLWIACGIGMITYINFKFGNKNDLMIPNLFLLLMLLYGSSQYKLSKKIIEKKFRKTFEIYS</sequence>
<feature type="transmembrane region" description="Helical" evidence="1">
    <location>
        <begin position="92"/>
        <end position="112"/>
    </location>
</feature>
<name>A0A1D9PCX6_9FLAO</name>
<proteinExistence type="predicted"/>
<keyword evidence="3" id="KW-1185">Reference proteome</keyword>
<keyword evidence="1" id="KW-1133">Transmembrane helix</keyword>
<evidence type="ECO:0000313" key="3">
    <source>
        <dbReference type="Proteomes" id="UP000178198"/>
    </source>
</evidence>
<dbReference type="KEGG" id="fcm:BIW12_13900"/>
<dbReference type="EMBL" id="CP017774">
    <property type="protein sequence ID" value="APA00427.1"/>
    <property type="molecule type" value="Genomic_DNA"/>
</dbReference>
<accession>A0A1D9PCX6</accession>
<feature type="transmembrane region" description="Helical" evidence="1">
    <location>
        <begin position="118"/>
        <end position="138"/>
    </location>
</feature>